<organism evidence="2 3">
    <name type="scientific">Thalassoglobus polymorphus</name>
    <dbReference type="NCBI Taxonomy" id="2527994"/>
    <lineage>
        <taxon>Bacteria</taxon>
        <taxon>Pseudomonadati</taxon>
        <taxon>Planctomycetota</taxon>
        <taxon>Planctomycetia</taxon>
        <taxon>Planctomycetales</taxon>
        <taxon>Planctomycetaceae</taxon>
        <taxon>Thalassoglobus</taxon>
    </lineage>
</organism>
<dbReference type="AlphaFoldDB" id="A0A517QIS3"/>
<dbReference type="RefSeq" id="WP_145196142.1">
    <property type="nucleotide sequence ID" value="NZ_CP036267.1"/>
</dbReference>
<evidence type="ECO:0008006" key="4">
    <source>
        <dbReference type="Google" id="ProtNLM"/>
    </source>
</evidence>
<evidence type="ECO:0000313" key="2">
    <source>
        <dbReference type="EMBL" id="QDT31506.1"/>
    </source>
</evidence>
<sequence length="516" mass="58315" precursor="true">MRILLASLLFFALSHRAALADEPLITVSKETTFVTEPVNEDGFVDLISAINMKMSKGITTETNAAALIYPALGPKPDDTQMSKRFYKELGVPYPPEEGNYFETLPTYLRENGYSNRPDDVYPIIDEQGLATDRPWTRDEFPEIAAWIDAQEEPLQQILKGIEREHYYCPLNSDLEKGTTGQMLIATLLPHIQTLRSITRVLACRAMLHAGEGRNEEGWSDLMASYRFGRHASNDSFLIGRLVGFAMEAITSQSMLKFIESTQPSEKVCLQYLKDLESLPEQSPIVESIDLGERLMFVDVVATLAYDQGKENFDIEAVLPELGQVVKKNSKINADWDTVLKNANQWYDRMVAAMKQDSYSKQLTAFEEIDESLAALNKNRTAVSRIFQGLALAAKDKTATTNYISDMLVSLFLPAVKQVTIAEVRCHQRFSNLQLALALAAYHDKHQEYPERLQQLTPNWLESIPLDHFTDQPLKYSRSDEGYLLYSVGSNQVDDHGKSFDEQKDDIVVRVPSKMSE</sequence>
<keyword evidence="1" id="KW-0732">Signal</keyword>
<dbReference type="KEGG" id="tpol:Mal48_07400"/>
<feature type="chain" id="PRO_5022085480" description="Bacterial type II secretion system protein G" evidence="1">
    <location>
        <begin position="21"/>
        <end position="516"/>
    </location>
</feature>
<keyword evidence="3" id="KW-1185">Reference proteome</keyword>
<evidence type="ECO:0000313" key="3">
    <source>
        <dbReference type="Proteomes" id="UP000315724"/>
    </source>
</evidence>
<accession>A0A517QIS3</accession>
<gene>
    <name evidence="2" type="ORF">Mal48_07400</name>
</gene>
<name>A0A517QIS3_9PLAN</name>
<dbReference type="OrthoDB" id="223245at2"/>
<proteinExistence type="predicted"/>
<evidence type="ECO:0000256" key="1">
    <source>
        <dbReference type="SAM" id="SignalP"/>
    </source>
</evidence>
<protein>
    <recommendedName>
        <fullName evidence="4">Bacterial type II secretion system protein G</fullName>
    </recommendedName>
</protein>
<dbReference type="Proteomes" id="UP000315724">
    <property type="component" value="Chromosome"/>
</dbReference>
<feature type="signal peptide" evidence="1">
    <location>
        <begin position="1"/>
        <end position="20"/>
    </location>
</feature>
<reference evidence="2 3" key="1">
    <citation type="submission" date="2019-02" db="EMBL/GenBank/DDBJ databases">
        <title>Deep-cultivation of Planctomycetes and their phenomic and genomic characterization uncovers novel biology.</title>
        <authorList>
            <person name="Wiegand S."/>
            <person name="Jogler M."/>
            <person name="Boedeker C."/>
            <person name="Pinto D."/>
            <person name="Vollmers J."/>
            <person name="Rivas-Marin E."/>
            <person name="Kohn T."/>
            <person name="Peeters S.H."/>
            <person name="Heuer A."/>
            <person name="Rast P."/>
            <person name="Oberbeckmann S."/>
            <person name="Bunk B."/>
            <person name="Jeske O."/>
            <person name="Meyerdierks A."/>
            <person name="Storesund J.E."/>
            <person name="Kallscheuer N."/>
            <person name="Luecker S."/>
            <person name="Lage O.M."/>
            <person name="Pohl T."/>
            <person name="Merkel B.J."/>
            <person name="Hornburger P."/>
            <person name="Mueller R.-W."/>
            <person name="Bruemmer F."/>
            <person name="Labrenz M."/>
            <person name="Spormann A.M."/>
            <person name="Op den Camp H."/>
            <person name="Overmann J."/>
            <person name="Amann R."/>
            <person name="Jetten M.S.M."/>
            <person name="Mascher T."/>
            <person name="Medema M.H."/>
            <person name="Devos D.P."/>
            <person name="Kaster A.-K."/>
            <person name="Ovreas L."/>
            <person name="Rohde M."/>
            <person name="Galperin M.Y."/>
            <person name="Jogler C."/>
        </authorList>
    </citation>
    <scope>NUCLEOTIDE SEQUENCE [LARGE SCALE GENOMIC DNA]</scope>
    <source>
        <strain evidence="2 3">Mal48</strain>
    </source>
</reference>
<dbReference type="EMBL" id="CP036267">
    <property type="protein sequence ID" value="QDT31506.1"/>
    <property type="molecule type" value="Genomic_DNA"/>
</dbReference>